<dbReference type="Pfam" id="PF00657">
    <property type="entry name" value="Lipase_GDSL"/>
    <property type="match status" value="1"/>
</dbReference>
<dbReference type="GO" id="GO:0016788">
    <property type="term" value="F:hydrolase activity, acting on ester bonds"/>
    <property type="evidence" value="ECO:0007669"/>
    <property type="project" value="InterPro"/>
</dbReference>
<dbReference type="InterPro" id="IPR001087">
    <property type="entry name" value="GDSL"/>
</dbReference>
<dbReference type="Gene3D" id="3.40.50.1110">
    <property type="entry name" value="SGNH hydrolase"/>
    <property type="match status" value="1"/>
</dbReference>
<evidence type="ECO:0008006" key="3">
    <source>
        <dbReference type="Google" id="ProtNLM"/>
    </source>
</evidence>
<dbReference type="InterPro" id="IPR036514">
    <property type="entry name" value="SGNH_hydro_sf"/>
</dbReference>
<dbReference type="AlphaFoldDB" id="A0A0K1ERU2"/>
<dbReference type="SUPFAM" id="SSF52266">
    <property type="entry name" value="SGNH hydrolase"/>
    <property type="match status" value="1"/>
</dbReference>
<protein>
    <recommendedName>
        <fullName evidence="3">SGNH hydrolase-type esterase domain-containing protein</fullName>
    </recommendedName>
</protein>
<sequence length="370" mass="40608">MRVKSISSRVLPRHVMRLVLMIGILLVGGNAFANTLTQNTSWTIDRSNTTTKYRVVAYGDSIFAGYYGSISRAAKRAAPMVQGEYLSNSWGTDIEVVRRCKSGAKADDIYNNKIVAERSYMQDPSTRVVTFEMCGNDFLQARTAFADQKGTCNLGVIDSALAACTTYQERAMQYINANAHSAVKKKQIMNIYYPGYDADNGLSQCTDAQTGQKLNKQEVFITRLARSNWRACNFARQYGFDCVDSFAHYMGADYDTNGDGKVDSEALRWVAGESEAAYVTRISQTLRGTVRDANNHYASSGTSYDYIQSDNTHPTYYSSATMYLGLIGGSASGSGAAEFAQGSGGKNAVWNQFGHERAGWLHALLNPASP</sequence>
<evidence type="ECO:0000313" key="2">
    <source>
        <dbReference type="Proteomes" id="UP000067626"/>
    </source>
</evidence>
<dbReference type="KEGG" id="ccro:CMC5_078700"/>
<organism evidence="1 2">
    <name type="scientific">Chondromyces crocatus</name>
    <dbReference type="NCBI Taxonomy" id="52"/>
    <lineage>
        <taxon>Bacteria</taxon>
        <taxon>Pseudomonadati</taxon>
        <taxon>Myxococcota</taxon>
        <taxon>Polyangia</taxon>
        <taxon>Polyangiales</taxon>
        <taxon>Polyangiaceae</taxon>
        <taxon>Chondromyces</taxon>
    </lineage>
</organism>
<proteinExistence type="predicted"/>
<dbReference type="RefSeq" id="WP_425394845.1">
    <property type="nucleotide sequence ID" value="NZ_CP012159.1"/>
</dbReference>
<accession>A0A0K1ERU2</accession>
<dbReference type="PATRIC" id="fig|52.7.peg.8662"/>
<gene>
    <name evidence="1" type="ORF">CMC5_078700</name>
</gene>
<dbReference type="Proteomes" id="UP000067626">
    <property type="component" value="Chromosome"/>
</dbReference>
<dbReference type="STRING" id="52.CMC5_078700"/>
<name>A0A0K1ERU2_CHOCO</name>
<evidence type="ECO:0000313" key="1">
    <source>
        <dbReference type="EMBL" id="AKT43635.1"/>
    </source>
</evidence>
<keyword evidence="2" id="KW-1185">Reference proteome</keyword>
<dbReference type="EMBL" id="CP012159">
    <property type="protein sequence ID" value="AKT43635.1"/>
    <property type="molecule type" value="Genomic_DNA"/>
</dbReference>
<reference evidence="1 2" key="1">
    <citation type="submission" date="2015-07" db="EMBL/GenBank/DDBJ databases">
        <title>Genome analysis of myxobacterium Chondromyces crocatus Cm c5 reveals a high potential for natural compound synthesis and the genetic basis for the loss of fruiting body formation.</title>
        <authorList>
            <person name="Zaburannyi N."/>
            <person name="Bunk B."/>
            <person name="Maier J."/>
            <person name="Overmann J."/>
            <person name="Mueller R."/>
        </authorList>
    </citation>
    <scope>NUCLEOTIDE SEQUENCE [LARGE SCALE GENOMIC DNA]</scope>
    <source>
        <strain evidence="1 2">Cm c5</strain>
    </source>
</reference>